<dbReference type="HOGENOM" id="CLU_2786116_0_0_7"/>
<organism evidence="1 2">
    <name type="scientific">Entotheonella factor</name>
    <dbReference type="NCBI Taxonomy" id="1429438"/>
    <lineage>
        <taxon>Bacteria</taxon>
        <taxon>Pseudomonadati</taxon>
        <taxon>Nitrospinota/Tectimicrobiota group</taxon>
        <taxon>Candidatus Tectimicrobiota</taxon>
        <taxon>Candidatus Entotheonellia</taxon>
        <taxon>Candidatus Entotheonellales</taxon>
        <taxon>Candidatus Entotheonellaceae</taxon>
        <taxon>Candidatus Entotheonella</taxon>
    </lineage>
</organism>
<protein>
    <submittedName>
        <fullName evidence="1">Uncharacterized protein</fullName>
    </submittedName>
</protein>
<keyword evidence="2" id="KW-1185">Reference proteome</keyword>
<evidence type="ECO:0000313" key="2">
    <source>
        <dbReference type="Proteomes" id="UP000019141"/>
    </source>
</evidence>
<accession>W4L8I3</accession>
<proteinExistence type="predicted"/>
<dbReference type="Proteomes" id="UP000019141">
    <property type="component" value="Unassembled WGS sequence"/>
</dbReference>
<dbReference type="AlphaFoldDB" id="W4L8I3"/>
<comment type="caution">
    <text evidence="1">The sequence shown here is derived from an EMBL/GenBank/DDBJ whole genome shotgun (WGS) entry which is preliminary data.</text>
</comment>
<reference evidence="1 2" key="1">
    <citation type="journal article" date="2014" name="Nature">
        <title>An environmental bacterial taxon with a large and distinct metabolic repertoire.</title>
        <authorList>
            <person name="Wilson M.C."/>
            <person name="Mori T."/>
            <person name="Ruckert C."/>
            <person name="Uria A.R."/>
            <person name="Helf M.J."/>
            <person name="Takada K."/>
            <person name="Gernert C."/>
            <person name="Steffens U.A."/>
            <person name="Heycke N."/>
            <person name="Schmitt S."/>
            <person name="Rinke C."/>
            <person name="Helfrich E.J."/>
            <person name="Brachmann A.O."/>
            <person name="Gurgui C."/>
            <person name="Wakimoto T."/>
            <person name="Kracht M."/>
            <person name="Crusemann M."/>
            <person name="Hentschel U."/>
            <person name="Abe I."/>
            <person name="Matsunaga S."/>
            <person name="Kalinowski J."/>
            <person name="Takeyama H."/>
            <person name="Piel J."/>
        </authorList>
    </citation>
    <scope>NUCLEOTIDE SEQUENCE [LARGE SCALE GENOMIC DNA]</scope>
    <source>
        <strain evidence="2">TSY1</strain>
    </source>
</reference>
<dbReference type="EMBL" id="AZHW01001193">
    <property type="protein sequence ID" value="ETW93666.1"/>
    <property type="molecule type" value="Genomic_DNA"/>
</dbReference>
<evidence type="ECO:0000313" key="1">
    <source>
        <dbReference type="EMBL" id="ETW93666.1"/>
    </source>
</evidence>
<gene>
    <name evidence="1" type="ORF">ETSY1_38230</name>
</gene>
<sequence length="68" mass="7661">MKWCSMIVVAMVVGLVISQGLAQERPNLVMSHQTSIAESGYTQIDFTLRDIPEQAMLSFGVRFEPRFV</sequence>
<name>W4L8I3_ENTF1</name>